<reference evidence="10 11" key="1">
    <citation type="journal article" date="2018" name="Microbiome">
        <title>Fine metagenomic profile of the Mediterranean stratified and mixed water columns revealed by assembly and recruitment.</title>
        <authorList>
            <person name="Haro-Moreno J.M."/>
            <person name="Lopez-Perez M."/>
            <person name="De La Torre J.R."/>
            <person name="Picazo A."/>
            <person name="Camacho A."/>
            <person name="Rodriguez-Valera F."/>
        </authorList>
    </citation>
    <scope>NUCLEOTIDE SEQUENCE [LARGE SCALE GENOMIC DNA]</scope>
    <source>
        <strain evidence="10">MED-G83</strain>
    </source>
</reference>
<dbReference type="FunFam" id="1.20.58.110:FF:000001">
    <property type="entry name" value="30S ribosomal protein S20"/>
    <property type="match status" value="1"/>
</dbReference>
<feature type="compositionally biased region" description="Basic and acidic residues" evidence="9">
    <location>
        <begin position="1"/>
        <end position="22"/>
    </location>
</feature>
<comment type="function">
    <text evidence="1 8">Binds directly to 16S ribosomal RNA.</text>
</comment>
<dbReference type="GO" id="GO:0006412">
    <property type="term" value="P:translation"/>
    <property type="evidence" value="ECO:0007669"/>
    <property type="project" value="UniProtKB-UniRule"/>
</dbReference>
<dbReference type="Pfam" id="PF01649">
    <property type="entry name" value="Ribosomal_S20p"/>
    <property type="match status" value="1"/>
</dbReference>
<sequence length="85" mass="9458">MANSKSAEKRARQNTKKYELKHAQRSMVRTAVKSVVKAIESSDKESGEVFKNAQSKIDSLADKGAIHKNKASRLKSRLNARLKSS</sequence>
<evidence type="ECO:0000256" key="5">
    <source>
        <dbReference type="ARBA" id="ARBA00022980"/>
    </source>
</evidence>
<gene>
    <name evidence="8 10" type="primary">rpsT</name>
    <name evidence="10" type="ORF">DBW97_03840</name>
</gene>
<evidence type="ECO:0000313" key="10">
    <source>
        <dbReference type="EMBL" id="RCL37929.1"/>
    </source>
</evidence>
<dbReference type="HAMAP" id="MF_00500">
    <property type="entry name" value="Ribosomal_bS20"/>
    <property type="match status" value="1"/>
</dbReference>
<name>A0A368BKS7_9GAMM</name>
<dbReference type="GO" id="GO:0003735">
    <property type="term" value="F:structural constituent of ribosome"/>
    <property type="evidence" value="ECO:0007669"/>
    <property type="project" value="InterPro"/>
</dbReference>
<evidence type="ECO:0000256" key="9">
    <source>
        <dbReference type="SAM" id="MobiDB-lite"/>
    </source>
</evidence>
<comment type="caution">
    <text evidence="10">The sequence shown here is derived from an EMBL/GenBank/DDBJ whole genome shotgun (WGS) entry which is preliminary data.</text>
</comment>
<keyword evidence="3 8" id="KW-0699">rRNA-binding</keyword>
<dbReference type="InterPro" id="IPR002583">
    <property type="entry name" value="Ribosomal_bS20"/>
</dbReference>
<protein>
    <recommendedName>
        <fullName evidence="7 8">Small ribosomal subunit protein bS20</fullName>
    </recommendedName>
</protein>
<evidence type="ECO:0000256" key="7">
    <source>
        <dbReference type="ARBA" id="ARBA00035136"/>
    </source>
</evidence>
<dbReference type="InterPro" id="IPR036510">
    <property type="entry name" value="Ribosomal_bS20_sf"/>
</dbReference>
<dbReference type="Proteomes" id="UP000252147">
    <property type="component" value="Unassembled WGS sequence"/>
</dbReference>
<evidence type="ECO:0000256" key="6">
    <source>
        <dbReference type="ARBA" id="ARBA00023274"/>
    </source>
</evidence>
<dbReference type="SUPFAM" id="SSF46992">
    <property type="entry name" value="Ribosomal protein S20"/>
    <property type="match status" value="1"/>
</dbReference>
<evidence type="ECO:0000256" key="4">
    <source>
        <dbReference type="ARBA" id="ARBA00022884"/>
    </source>
</evidence>
<evidence type="ECO:0000313" key="11">
    <source>
        <dbReference type="Proteomes" id="UP000252147"/>
    </source>
</evidence>
<evidence type="ECO:0000256" key="8">
    <source>
        <dbReference type="HAMAP-Rule" id="MF_00500"/>
    </source>
</evidence>
<dbReference type="PANTHER" id="PTHR33398">
    <property type="entry name" value="30S RIBOSOMAL PROTEIN S20"/>
    <property type="match status" value="1"/>
</dbReference>
<comment type="similarity">
    <text evidence="2 8">Belongs to the bacterial ribosomal protein bS20 family.</text>
</comment>
<evidence type="ECO:0000256" key="2">
    <source>
        <dbReference type="ARBA" id="ARBA00007634"/>
    </source>
</evidence>
<keyword evidence="5 8" id="KW-0689">Ribosomal protein</keyword>
<dbReference type="AlphaFoldDB" id="A0A368BKS7"/>
<dbReference type="NCBIfam" id="TIGR00029">
    <property type="entry name" value="S20"/>
    <property type="match status" value="1"/>
</dbReference>
<dbReference type="GO" id="GO:0070181">
    <property type="term" value="F:small ribosomal subunit rRNA binding"/>
    <property type="evidence" value="ECO:0007669"/>
    <property type="project" value="TreeGrafter"/>
</dbReference>
<dbReference type="PANTHER" id="PTHR33398:SF1">
    <property type="entry name" value="SMALL RIBOSOMAL SUBUNIT PROTEIN BS20C"/>
    <property type="match status" value="1"/>
</dbReference>
<keyword evidence="4 8" id="KW-0694">RNA-binding</keyword>
<keyword evidence="6 8" id="KW-0687">Ribonucleoprotein</keyword>
<organism evidence="10 11">
    <name type="scientific">SAR86 cluster bacterium</name>
    <dbReference type="NCBI Taxonomy" id="2030880"/>
    <lineage>
        <taxon>Bacteria</taxon>
        <taxon>Pseudomonadati</taxon>
        <taxon>Pseudomonadota</taxon>
        <taxon>Gammaproteobacteria</taxon>
        <taxon>SAR86 cluster</taxon>
    </lineage>
</organism>
<dbReference type="GO" id="GO:0005829">
    <property type="term" value="C:cytosol"/>
    <property type="evidence" value="ECO:0007669"/>
    <property type="project" value="TreeGrafter"/>
</dbReference>
<accession>A0A368BKS7</accession>
<dbReference type="GO" id="GO:0015935">
    <property type="term" value="C:small ribosomal subunit"/>
    <property type="evidence" value="ECO:0007669"/>
    <property type="project" value="TreeGrafter"/>
</dbReference>
<dbReference type="Gene3D" id="1.20.58.110">
    <property type="entry name" value="Ribosomal protein S20"/>
    <property type="match status" value="1"/>
</dbReference>
<feature type="region of interest" description="Disordered" evidence="9">
    <location>
        <begin position="1"/>
        <end position="25"/>
    </location>
</feature>
<evidence type="ECO:0000256" key="1">
    <source>
        <dbReference type="ARBA" id="ARBA00003134"/>
    </source>
</evidence>
<evidence type="ECO:0000256" key="3">
    <source>
        <dbReference type="ARBA" id="ARBA00022730"/>
    </source>
</evidence>
<dbReference type="EMBL" id="QOPD01000006">
    <property type="protein sequence ID" value="RCL37929.1"/>
    <property type="molecule type" value="Genomic_DNA"/>
</dbReference>
<proteinExistence type="inferred from homology"/>